<evidence type="ECO:0000313" key="8">
    <source>
        <dbReference type="Proteomes" id="UP000565262"/>
    </source>
</evidence>
<dbReference type="RefSeq" id="WP_182808593.1">
    <property type="nucleotide sequence ID" value="NZ_JACJFM010000009.1"/>
</dbReference>
<evidence type="ECO:0000256" key="4">
    <source>
        <dbReference type="ARBA" id="ARBA00023136"/>
    </source>
</evidence>
<evidence type="ECO:0000256" key="1">
    <source>
        <dbReference type="ARBA" id="ARBA00004442"/>
    </source>
</evidence>
<gene>
    <name evidence="7" type="ORF">H4O21_09360</name>
</gene>
<protein>
    <submittedName>
        <fullName evidence="7">MipA/OmpV family protein</fullName>
    </submittedName>
</protein>
<evidence type="ECO:0000256" key="5">
    <source>
        <dbReference type="ARBA" id="ARBA00023237"/>
    </source>
</evidence>
<comment type="similarity">
    <text evidence="2">Belongs to the MipA/OmpV family.</text>
</comment>
<accession>A0A839IRH9</accession>
<comment type="caution">
    <text evidence="7">The sequence shown here is derived from an EMBL/GenBank/DDBJ whole genome shotgun (WGS) entry which is preliminary data.</text>
</comment>
<sequence length="268" mass="29265">MLNQKKHTGIKTATTMIAALLSFNALADSHAISDGMKPGDSDSKWVLGGSVGTFNNPLAGEDTEYFVAPNIEYRGERFFLKDGQAGVSLYQQPAYSIGLLLTANGSLLADKDDYKDNVRLAGLKERDGTLDAGVYFIHRSDAGRLKMTLMDEITNEHSGMTADVNYVFDMKMEGWSVNPIVGATWLSSATVDHFFGVGESEVNEHRKAYQGDSALNLYAGVRGRYEVTENWDVTAEATYVHLGAGIKDSSIVEDDYVLVSSVGVNYNF</sequence>
<feature type="chain" id="PRO_5032654003" evidence="6">
    <location>
        <begin position="28"/>
        <end position="268"/>
    </location>
</feature>
<keyword evidence="8" id="KW-1185">Reference proteome</keyword>
<name>A0A839IRH9_9GAMM</name>
<reference evidence="7 8" key="1">
    <citation type="submission" date="2020-08" db="EMBL/GenBank/DDBJ databases">
        <title>Oceanospirillum sp. nov. isolated from marine sediment.</title>
        <authorList>
            <person name="Ji X."/>
        </authorList>
    </citation>
    <scope>NUCLEOTIDE SEQUENCE [LARGE SCALE GENOMIC DNA]</scope>
    <source>
        <strain evidence="7 8">D5</strain>
    </source>
</reference>
<keyword evidence="4" id="KW-0472">Membrane</keyword>
<organism evidence="7 8">
    <name type="scientific">Oceanospirillum sediminis</name>
    <dbReference type="NCBI Taxonomy" id="2760088"/>
    <lineage>
        <taxon>Bacteria</taxon>
        <taxon>Pseudomonadati</taxon>
        <taxon>Pseudomonadota</taxon>
        <taxon>Gammaproteobacteria</taxon>
        <taxon>Oceanospirillales</taxon>
        <taxon>Oceanospirillaceae</taxon>
        <taxon>Oceanospirillum</taxon>
    </lineage>
</organism>
<feature type="signal peptide" evidence="6">
    <location>
        <begin position="1"/>
        <end position="27"/>
    </location>
</feature>
<dbReference type="PANTHER" id="PTHR38776:SF1">
    <property type="entry name" value="MLTA-INTERACTING PROTEIN-RELATED"/>
    <property type="match status" value="1"/>
</dbReference>
<dbReference type="GO" id="GO:0009279">
    <property type="term" value="C:cell outer membrane"/>
    <property type="evidence" value="ECO:0007669"/>
    <property type="project" value="UniProtKB-SubCell"/>
</dbReference>
<dbReference type="Pfam" id="PF06629">
    <property type="entry name" value="MipA"/>
    <property type="match status" value="1"/>
</dbReference>
<comment type="subcellular location">
    <subcellularLocation>
        <location evidence="1">Cell outer membrane</location>
    </subcellularLocation>
</comment>
<dbReference type="AlphaFoldDB" id="A0A839IRH9"/>
<evidence type="ECO:0000256" key="2">
    <source>
        <dbReference type="ARBA" id="ARBA00005722"/>
    </source>
</evidence>
<keyword evidence="3 6" id="KW-0732">Signal</keyword>
<keyword evidence="5" id="KW-0998">Cell outer membrane</keyword>
<evidence type="ECO:0000256" key="3">
    <source>
        <dbReference type="ARBA" id="ARBA00022729"/>
    </source>
</evidence>
<dbReference type="Proteomes" id="UP000565262">
    <property type="component" value="Unassembled WGS sequence"/>
</dbReference>
<evidence type="ECO:0000256" key="6">
    <source>
        <dbReference type="SAM" id="SignalP"/>
    </source>
</evidence>
<dbReference type="PANTHER" id="PTHR38776">
    <property type="entry name" value="MLTA-INTERACTING PROTEIN-RELATED"/>
    <property type="match status" value="1"/>
</dbReference>
<evidence type="ECO:0000313" key="7">
    <source>
        <dbReference type="EMBL" id="MBB1486816.1"/>
    </source>
</evidence>
<proteinExistence type="inferred from homology"/>
<dbReference type="InterPro" id="IPR010583">
    <property type="entry name" value="MipA"/>
</dbReference>
<dbReference type="EMBL" id="JACJFM010000009">
    <property type="protein sequence ID" value="MBB1486816.1"/>
    <property type="molecule type" value="Genomic_DNA"/>
</dbReference>